<sequence>MTSPSYCSFRLSPRRRRHRANGTLVKLLRHTTHTPMKMARYRESGVPRPQRWMALVGAARAHGSPSLAQSERGYTSVEEVPTWEQKCRLNNIYLLGSAKGRAFAWSAAPPLPRLAVETGGSR</sequence>
<dbReference type="AlphaFoldDB" id="A0A7J5YW93"/>
<name>A0A7J5YW93_DISMA</name>
<accession>A0A7J5YW93</accession>
<reference evidence="1 2" key="1">
    <citation type="submission" date="2020-03" db="EMBL/GenBank/DDBJ databases">
        <title>Dissostichus mawsoni Genome sequencing and assembly.</title>
        <authorList>
            <person name="Park H."/>
        </authorList>
    </citation>
    <scope>NUCLEOTIDE SEQUENCE [LARGE SCALE GENOMIC DNA]</scope>
    <source>
        <strain evidence="1">DM0001</strain>
        <tissue evidence="1">Muscle</tissue>
    </source>
</reference>
<evidence type="ECO:0000313" key="2">
    <source>
        <dbReference type="Proteomes" id="UP000518266"/>
    </source>
</evidence>
<evidence type="ECO:0000313" key="1">
    <source>
        <dbReference type="EMBL" id="KAF3853785.1"/>
    </source>
</evidence>
<protein>
    <submittedName>
        <fullName evidence="1">Uncharacterized protein</fullName>
    </submittedName>
</protein>
<dbReference type="Proteomes" id="UP000518266">
    <property type="component" value="Unassembled WGS sequence"/>
</dbReference>
<gene>
    <name evidence="1" type="ORF">F7725_014473</name>
</gene>
<proteinExistence type="predicted"/>
<organism evidence="1 2">
    <name type="scientific">Dissostichus mawsoni</name>
    <name type="common">Antarctic cod</name>
    <dbReference type="NCBI Taxonomy" id="36200"/>
    <lineage>
        <taxon>Eukaryota</taxon>
        <taxon>Metazoa</taxon>
        <taxon>Chordata</taxon>
        <taxon>Craniata</taxon>
        <taxon>Vertebrata</taxon>
        <taxon>Euteleostomi</taxon>
        <taxon>Actinopterygii</taxon>
        <taxon>Neopterygii</taxon>
        <taxon>Teleostei</taxon>
        <taxon>Neoteleostei</taxon>
        <taxon>Acanthomorphata</taxon>
        <taxon>Eupercaria</taxon>
        <taxon>Perciformes</taxon>
        <taxon>Notothenioidei</taxon>
        <taxon>Nototheniidae</taxon>
        <taxon>Dissostichus</taxon>
    </lineage>
</organism>
<comment type="caution">
    <text evidence="1">The sequence shown here is derived from an EMBL/GenBank/DDBJ whole genome shotgun (WGS) entry which is preliminary data.</text>
</comment>
<dbReference type="OrthoDB" id="10600679at2759"/>
<keyword evidence="2" id="KW-1185">Reference proteome</keyword>
<dbReference type="EMBL" id="JAAKFY010000008">
    <property type="protein sequence ID" value="KAF3853785.1"/>
    <property type="molecule type" value="Genomic_DNA"/>
</dbReference>